<proteinExistence type="predicted"/>
<dbReference type="SMART" id="SM00382">
    <property type="entry name" value="AAA"/>
    <property type="match status" value="1"/>
</dbReference>
<keyword evidence="1" id="KW-0813">Transport</keyword>
<dbReference type="PANTHER" id="PTHR45772">
    <property type="entry name" value="CONSERVED COMPONENT OF ABC TRANSPORTER FOR NATURAL AMINO ACIDS-RELATED"/>
    <property type="match status" value="1"/>
</dbReference>
<dbReference type="AlphaFoldDB" id="A0A832ZWI0"/>
<dbReference type="Gene3D" id="3.40.50.300">
    <property type="entry name" value="P-loop containing nucleotide triphosphate hydrolases"/>
    <property type="match status" value="1"/>
</dbReference>
<dbReference type="SUPFAM" id="SSF52540">
    <property type="entry name" value="P-loop containing nucleoside triphosphate hydrolases"/>
    <property type="match status" value="1"/>
</dbReference>
<evidence type="ECO:0000259" key="4">
    <source>
        <dbReference type="PROSITE" id="PS50893"/>
    </source>
</evidence>
<feature type="domain" description="ABC transporter" evidence="4">
    <location>
        <begin position="8"/>
        <end position="251"/>
    </location>
</feature>
<accession>A0A832ZWI0</accession>
<gene>
    <name evidence="5" type="ORF">EYH45_06170</name>
</gene>
<evidence type="ECO:0000313" key="5">
    <source>
        <dbReference type="EMBL" id="HIQ30131.1"/>
    </source>
</evidence>
<evidence type="ECO:0000256" key="2">
    <source>
        <dbReference type="ARBA" id="ARBA00022741"/>
    </source>
</evidence>
<evidence type="ECO:0000256" key="3">
    <source>
        <dbReference type="ARBA" id="ARBA00022840"/>
    </source>
</evidence>
<dbReference type="InterPro" id="IPR003593">
    <property type="entry name" value="AAA+_ATPase"/>
</dbReference>
<dbReference type="Proteomes" id="UP000608579">
    <property type="component" value="Unassembled WGS sequence"/>
</dbReference>
<evidence type="ECO:0000256" key="1">
    <source>
        <dbReference type="ARBA" id="ARBA00022448"/>
    </source>
</evidence>
<reference evidence="5" key="1">
    <citation type="journal article" date="2020" name="ISME J.">
        <title>Gammaproteobacteria mediating utilization of methyl-, sulfur- and petroleum organic compounds in deep ocean hydrothermal plumes.</title>
        <authorList>
            <person name="Zhou Z."/>
            <person name="Liu Y."/>
            <person name="Pan J."/>
            <person name="Cron B.R."/>
            <person name="Toner B.M."/>
            <person name="Anantharaman K."/>
            <person name="Breier J.A."/>
            <person name="Dick G.J."/>
            <person name="Li M."/>
        </authorList>
    </citation>
    <scope>NUCLEOTIDE SEQUENCE</scope>
    <source>
        <strain evidence="5">SZUA-1515</strain>
    </source>
</reference>
<dbReference type="CDD" id="cd03219">
    <property type="entry name" value="ABC_Mj1267_LivG_branched"/>
    <property type="match status" value="1"/>
</dbReference>
<dbReference type="InterPro" id="IPR027417">
    <property type="entry name" value="P-loop_NTPase"/>
</dbReference>
<name>A0A832ZWI0_CALS0</name>
<keyword evidence="3 5" id="KW-0067">ATP-binding</keyword>
<dbReference type="GO" id="GO:0005886">
    <property type="term" value="C:plasma membrane"/>
    <property type="evidence" value="ECO:0007669"/>
    <property type="project" value="TreeGrafter"/>
</dbReference>
<evidence type="ECO:0000313" key="6">
    <source>
        <dbReference type="Proteomes" id="UP000608579"/>
    </source>
</evidence>
<dbReference type="Pfam" id="PF00005">
    <property type="entry name" value="ABC_tran"/>
    <property type="match status" value="1"/>
</dbReference>
<dbReference type="InterPro" id="IPR003439">
    <property type="entry name" value="ABC_transporter-like_ATP-bd"/>
</dbReference>
<protein>
    <submittedName>
        <fullName evidence="5">ABC transporter ATP-binding protein</fullName>
    </submittedName>
</protein>
<dbReference type="GO" id="GO:0016887">
    <property type="term" value="F:ATP hydrolysis activity"/>
    <property type="evidence" value="ECO:0007669"/>
    <property type="project" value="InterPro"/>
</dbReference>
<dbReference type="GO" id="GO:0005524">
    <property type="term" value="F:ATP binding"/>
    <property type="evidence" value="ECO:0007669"/>
    <property type="project" value="UniProtKB-KW"/>
</dbReference>
<dbReference type="PANTHER" id="PTHR45772:SF3">
    <property type="entry name" value="ABC TRANSPORTER ATP-BINDING PROTEIN"/>
    <property type="match status" value="1"/>
</dbReference>
<organism evidence="5 6">
    <name type="scientific">Caldiarchaeum subterraneum</name>
    <dbReference type="NCBI Taxonomy" id="311458"/>
    <lineage>
        <taxon>Archaea</taxon>
        <taxon>Nitrososphaerota</taxon>
        <taxon>Candidatus Caldarchaeales</taxon>
        <taxon>Candidatus Caldarchaeaceae</taxon>
        <taxon>Candidatus Caldarchaeum</taxon>
    </lineage>
</organism>
<comment type="caution">
    <text evidence="5">The sequence shown here is derived from an EMBL/GenBank/DDBJ whole genome shotgun (WGS) entry which is preliminary data.</text>
</comment>
<dbReference type="EMBL" id="DQVM01000115">
    <property type="protein sequence ID" value="HIQ30131.1"/>
    <property type="molecule type" value="Genomic_DNA"/>
</dbReference>
<dbReference type="PROSITE" id="PS50893">
    <property type="entry name" value="ABC_TRANSPORTER_2"/>
    <property type="match status" value="1"/>
</dbReference>
<sequence length="258" mass="28505">MSEREIILETIDMKKHFGEVKAVDGVSFKIRAGEVVALIGPNGAGKTTFVNIVTGYYNPDGGKIYYMGRDVTKASRIKKIKMGIARSFQLVNLYDDLTVLDNIRIAVLSRMGKTSIFWKTVEHFNEIKKESYEILSTFGLAEKAPVPAKDLPQGERKILDVAIAFALKPKVLLLDEPTSGVSSKDKHAIMNKIIPAVRNEKIATMIIEHDMDIVFGYSDRVVVMYEGKILAEGTPEEIKQSKEVQEKLLGVGVSAAGS</sequence>
<dbReference type="InterPro" id="IPR051120">
    <property type="entry name" value="ABC_AA/LPS_Transport"/>
</dbReference>
<keyword evidence="2" id="KW-0547">Nucleotide-binding</keyword>